<dbReference type="KEGG" id="pana:BBH88_10290"/>
<dbReference type="PIRSF" id="PIRSF000505">
    <property type="entry name" value="EPSPS"/>
    <property type="match status" value="1"/>
</dbReference>
<evidence type="ECO:0000256" key="2">
    <source>
        <dbReference type="ARBA" id="ARBA00004811"/>
    </source>
</evidence>
<dbReference type="EMBL" id="AJYB01000026">
    <property type="protein sequence ID" value="EIM06759.1"/>
    <property type="molecule type" value="Genomic_DNA"/>
</dbReference>
<organism evidence="12 13">
    <name type="scientific">Planococcus antarcticus DSM 14505</name>
    <dbReference type="NCBI Taxonomy" id="1185653"/>
    <lineage>
        <taxon>Bacteria</taxon>
        <taxon>Bacillati</taxon>
        <taxon>Bacillota</taxon>
        <taxon>Bacilli</taxon>
        <taxon>Bacillales</taxon>
        <taxon>Caryophanaceae</taxon>
        <taxon>Planococcus</taxon>
    </lineage>
</organism>
<evidence type="ECO:0000313" key="14">
    <source>
        <dbReference type="Proteomes" id="UP000092661"/>
    </source>
</evidence>
<comment type="caution">
    <text evidence="9">Lacks conserved residue(s) required for the propagation of feature annotation.</text>
</comment>
<comment type="function">
    <text evidence="1 9">Catalyzes the transfer of the enolpyruvyl moiety of phosphoenolpyruvate (PEP) to the 5-hydroxyl of shikimate-3-phosphate (S3P) to produce enolpyruvyl shikimate-3-phosphate and inorganic phosphate.</text>
</comment>
<comment type="similarity">
    <text evidence="3 9">Belongs to the EPSP synthase family.</text>
</comment>
<dbReference type="GO" id="GO:0003866">
    <property type="term" value="F:3-phosphoshikimate 1-carboxyvinyltransferase activity"/>
    <property type="evidence" value="ECO:0007669"/>
    <property type="project" value="UniProtKB-UniRule"/>
</dbReference>
<feature type="binding site" evidence="9">
    <location>
        <position position="314"/>
    </location>
    <ligand>
        <name>3-phosphoshikimate</name>
        <dbReference type="ChEBI" id="CHEBI:145989"/>
    </ligand>
</feature>
<dbReference type="InterPro" id="IPR006264">
    <property type="entry name" value="EPSP_synthase"/>
</dbReference>
<dbReference type="GO" id="GO:0009423">
    <property type="term" value="P:chorismate biosynthetic process"/>
    <property type="evidence" value="ECO:0007669"/>
    <property type="project" value="UniProtKB-UniRule"/>
</dbReference>
<dbReference type="GO" id="GO:0005737">
    <property type="term" value="C:cytoplasm"/>
    <property type="evidence" value="ECO:0007669"/>
    <property type="project" value="UniProtKB-SubCell"/>
</dbReference>
<dbReference type="InterPro" id="IPR036968">
    <property type="entry name" value="Enolpyruvate_Tfrase_sf"/>
</dbReference>
<dbReference type="PROSITE" id="PS00104">
    <property type="entry name" value="EPSP_SYNTHASE_1"/>
    <property type="match status" value="1"/>
</dbReference>
<evidence type="ECO:0000256" key="3">
    <source>
        <dbReference type="ARBA" id="ARBA00009948"/>
    </source>
</evidence>
<dbReference type="InterPro" id="IPR023193">
    <property type="entry name" value="EPSP_synthase_CS"/>
</dbReference>
<dbReference type="InterPro" id="IPR001986">
    <property type="entry name" value="Enolpyruvate_Tfrase_dom"/>
</dbReference>
<comment type="pathway">
    <text evidence="2 9">Metabolic intermediate biosynthesis; chorismate biosynthesis; chorismate from D-erythrose 4-phosphate and phosphoenolpyruvate: step 6/7.</text>
</comment>
<reference evidence="14" key="2">
    <citation type="submission" date="2016-07" db="EMBL/GenBank/DDBJ databases">
        <authorList>
            <person name="See-Too W.S."/>
        </authorList>
    </citation>
    <scope>NUCLEOTIDE SEQUENCE [LARGE SCALE GENOMIC DNA]</scope>
    <source>
        <strain evidence="14">DSM 14505</strain>
    </source>
</reference>
<keyword evidence="14" id="KW-1185">Reference proteome</keyword>
<evidence type="ECO:0000256" key="5">
    <source>
        <dbReference type="ARBA" id="ARBA00022605"/>
    </source>
</evidence>
<feature type="binding site" evidence="9">
    <location>
        <position position="345"/>
    </location>
    <ligand>
        <name>phosphoenolpyruvate</name>
        <dbReference type="ChEBI" id="CHEBI:58702"/>
    </ligand>
</feature>
<feature type="active site" description="Proton acceptor" evidence="9">
    <location>
        <position position="314"/>
    </location>
</feature>
<dbReference type="eggNOG" id="COG0128">
    <property type="taxonomic scope" value="Bacteria"/>
</dbReference>
<feature type="binding site" evidence="9">
    <location>
        <position position="22"/>
    </location>
    <ligand>
        <name>3-phosphoshikimate</name>
        <dbReference type="ChEBI" id="CHEBI:145989"/>
    </ligand>
</feature>
<feature type="binding site" evidence="9">
    <location>
        <position position="122"/>
    </location>
    <ligand>
        <name>phosphoenolpyruvate</name>
        <dbReference type="ChEBI" id="CHEBI:58702"/>
    </ligand>
</feature>
<dbReference type="InterPro" id="IPR013792">
    <property type="entry name" value="RNA3'P_cycl/enolpyr_Trfase_a/b"/>
</dbReference>
<feature type="binding site" evidence="9">
    <location>
        <position position="23"/>
    </location>
    <ligand>
        <name>3-phosphoshikimate</name>
        <dbReference type="ChEBI" id="CHEBI:145989"/>
    </ligand>
</feature>
<evidence type="ECO:0000256" key="9">
    <source>
        <dbReference type="HAMAP-Rule" id="MF_00210"/>
    </source>
</evidence>
<evidence type="ECO:0000313" key="11">
    <source>
        <dbReference type="EMBL" id="ANU10672.1"/>
    </source>
</evidence>
<keyword evidence="7 9" id="KW-0057">Aromatic amino acid biosynthesis</keyword>
<keyword evidence="4 9" id="KW-0963">Cytoplasm</keyword>
<dbReference type="EC" id="2.5.1.19" evidence="9"/>
<dbReference type="FunFam" id="3.65.10.10:FF:000005">
    <property type="entry name" value="3-phosphoshikimate 1-carboxyvinyltransferase"/>
    <property type="match status" value="1"/>
</dbReference>
<feature type="binding site" evidence="9">
    <location>
        <position position="167"/>
    </location>
    <ligand>
        <name>3-phosphoshikimate</name>
        <dbReference type="ChEBI" id="CHEBI:145989"/>
    </ligand>
</feature>
<dbReference type="Proteomes" id="UP000092661">
    <property type="component" value="Chromosome"/>
</dbReference>
<dbReference type="HAMAP" id="MF_00210">
    <property type="entry name" value="EPSP_synth"/>
    <property type="match status" value="1"/>
</dbReference>
<dbReference type="GO" id="GO:0009073">
    <property type="term" value="P:aromatic amino acid family biosynthetic process"/>
    <property type="evidence" value="ECO:0007669"/>
    <property type="project" value="UniProtKB-KW"/>
</dbReference>
<comment type="catalytic activity">
    <reaction evidence="8">
        <text>3-phosphoshikimate + phosphoenolpyruvate = 5-O-(1-carboxyvinyl)-3-phosphoshikimate + phosphate</text>
        <dbReference type="Rhea" id="RHEA:21256"/>
        <dbReference type="ChEBI" id="CHEBI:43474"/>
        <dbReference type="ChEBI" id="CHEBI:57701"/>
        <dbReference type="ChEBI" id="CHEBI:58702"/>
        <dbReference type="ChEBI" id="CHEBI:145989"/>
        <dbReference type="EC" id="2.5.1.19"/>
    </reaction>
    <physiologicalReaction direction="left-to-right" evidence="8">
        <dbReference type="Rhea" id="RHEA:21257"/>
    </physiologicalReaction>
</comment>
<dbReference type="PROSITE" id="PS00885">
    <property type="entry name" value="EPSP_SYNTHASE_2"/>
    <property type="match status" value="1"/>
</dbReference>
<feature type="binding site" evidence="9">
    <location>
        <position position="22"/>
    </location>
    <ligand>
        <name>phosphoenolpyruvate</name>
        <dbReference type="ChEBI" id="CHEBI:58702"/>
    </ligand>
</feature>
<keyword evidence="5 9" id="KW-0028">Amino-acid biosynthesis</keyword>
<evidence type="ECO:0000256" key="7">
    <source>
        <dbReference type="ARBA" id="ARBA00023141"/>
    </source>
</evidence>
<dbReference type="Gene3D" id="3.65.10.10">
    <property type="entry name" value="Enolpyruvate transferase domain"/>
    <property type="match status" value="2"/>
</dbReference>
<feature type="domain" description="Enolpyruvate transferase" evidence="10">
    <location>
        <begin position="11"/>
        <end position="422"/>
    </location>
</feature>
<dbReference type="OrthoDB" id="9809920at2"/>
<evidence type="ECO:0000259" key="10">
    <source>
        <dbReference type="Pfam" id="PF00275"/>
    </source>
</evidence>
<dbReference type="PANTHER" id="PTHR21090:SF5">
    <property type="entry name" value="PENTAFUNCTIONAL AROM POLYPEPTIDE"/>
    <property type="match status" value="1"/>
</dbReference>
<feature type="binding site" evidence="9">
    <location>
        <position position="27"/>
    </location>
    <ligand>
        <name>3-phosphoshikimate</name>
        <dbReference type="ChEBI" id="CHEBI:145989"/>
    </ligand>
</feature>
<dbReference type="Proteomes" id="UP000004725">
    <property type="component" value="Unassembled WGS sequence"/>
</dbReference>
<dbReference type="GO" id="GO:0008652">
    <property type="term" value="P:amino acid biosynthetic process"/>
    <property type="evidence" value="ECO:0007669"/>
    <property type="project" value="UniProtKB-KW"/>
</dbReference>
<evidence type="ECO:0000256" key="8">
    <source>
        <dbReference type="ARBA" id="ARBA00044633"/>
    </source>
</evidence>
<name>A0A1C7DGZ0_9BACL</name>
<feature type="binding site" evidence="9">
    <location>
        <position position="94"/>
    </location>
    <ligand>
        <name>phosphoenolpyruvate</name>
        <dbReference type="ChEBI" id="CHEBI:58702"/>
    </ligand>
</feature>
<dbReference type="NCBIfam" id="TIGR01356">
    <property type="entry name" value="aroA"/>
    <property type="match status" value="1"/>
</dbReference>
<evidence type="ECO:0000256" key="1">
    <source>
        <dbReference type="ARBA" id="ARBA00002174"/>
    </source>
</evidence>
<comment type="subunit">
    <text evidence="9">Monomer.</text>
</comment>
<dbReference type="CDD" id="cd01556">
    <property type="entry name" value="EPSP_synthase"/>
    <property type="match status" value="1"/>
</dbReference>
<evidence type="ECO:0000256" key="6">
    <source>
        <dbReference type="ARBA" id="ARBA00022679"/>
    </source>
</evidence>
<accession>A0A1C7DGZ0</accession>
<dbReference type="AlphaFoldDB" id="A0A1C7DGZ0"/>
<dbReference type="RefSeq" id="WP_006829870.1">
    <property type="nucleotide sequence ID" value="NZ_AJYB01000026.1"/>
</dbReference>
<feature type="binding site" evidence="9">
    <location>
        <position position="387"/>
    </location>
    <ligand>
        <name>phosphoenolpyruvate</name>
        <dbReference type="ChEBI" id="CHEBI:58702"/>
    </ligand>
</feature>
<sequence length="430" mass="45741">MALSLTYKKPSLKGSIQVPGDKSISHRAIMFGSMATGTTIVEGFLMGDDCLSTISCFKKLGVKIEITDKIVTIQSEGEDSWKEPSEVLDTGNSGTTTRLMLGLLAGTGFHSVLAGDESIAKRPMKRIINPLREMGADIRGREDGQYTPLAVQGTGLKAIDYTLPVASAQVKSAILLAALKAEGKTVIHEPIASRDHTEIMLEHFGATITREDDLIKLEGGQKLTAAHVQVPGDISSAAFMIGATLITEGSKVTLKNVGINPTRTGILDVVEQMGGIIEIEENDTQGERSADLTISSSGLKGIEIGGELIPRLIDEIPLIALIATQAQGMTVIKDAEELRVKETDRIAAVVKELSKMGADIEATEDGMIIHGPTVLTGAEMTSYGDHRLGMTAAIGALVASGEVVIDDPECISISYPTFFEQLNLLTNRLS</sequence>
<feature type="binding site" evidence="9">
    <location>
        <position position="169"/>
    </location>
    <ligand>
        <name>phosphoenolpyruvate</name>
        <dbReference type="ChEBI" id="CHEBI:58702"/>
    </ligand>
</feature>
<dbReference type="FunFam" id="3.65.10.10:FF:000006">
    <property type="entry name" value="3-phosphoshikimate 1-carboxyvinyltransferase"/>
    <property type="match status" value="1"/>
</dbReference>
<dbReference type="SUPFAM" id="SSF55205">
    <property type="entry name" value="EPT/RTPC-like"/>
    <property type="match status" value="1"/>
</dbReference>
<dbReference type="Pfam" id="PF00275">
    <property type="entry name" value="EPSP_synthase"/>
    <property type="match status" value="1"/>
</dbReference>
<feature type="binding site" evidence="9">
    <location>
        <position position="169"/>
    </location>
    <ligand>
        <name>3-phosphoshikimate</name>
        <dbReference type="ChEBI" id="CHEBI:145989"/>
    </ligand>
</feature>
<evidence type="ECO:0000313" key="13">
    <source>
        <dbReference type="Proteomes" id="UP000004725"/>
    </source>
</evidence>
<evidence type="ECO:0000256" key="4">
    <source>
        <dbReference type="ARBA" id="ARBA00022490"/>
    </source>
</evidence>
<reference evidence="12 13" key="1">
    <citation type="journal article" date="2012" name="J. Bacteriol.">
        <title>Genome Sequence of the Antarctic Psychrophile Bacterium Planococcus antarcticus DSM 14505.</title>
        <authorList>
            <person name="Margolles A."/>
            <person name="Gueimonde M."/>
            <person name="Sanchez B."/>
        </authorList>
    </citation>
    <scope>NUCLEOTIDE SEQUENCE [LARGE SCALE GENOMIC DNA]</scope>
    <source>
        <strain evidence="12 13">DSM 14505</strain>
    </source>
</reference>
<evidence type="ECO:0000313" key="12">
    <source>
        <dbReference type="EMBL" id="EIM06759.1"/>
    </source>
</evidence>
<gene>
    <name evidence="9" type="primary">aroA</name>
    <name evidence="12" type="ORF">A1A1_09396</name>
    <name evidence="11" type="ORF">BBH88_10290</name>
</gene>
<dbReference type="PANTHER" id="PTHR21090">
    <property type="entry name" value="AROM/DEHYDROQUINATE SYNTHASE"/>
    <property type="match status" value="1"/>
</dbReference>
<feature type="binding site" evidence="9">
    <location>
        <position position="341"/>
    </location>
    <ligand>
        <name>3-phosphoshikimate</name>
        <dbReference type="ChEBI" id="CHEBI:145989"/>
    </ligand>
</feature>
<reference evidence="11" key="3">
    <citation type="submission" date="2016-10" db="EMBL/GenBank/DDBJ databases">
        <authorList>
            <person name="See-Too W.S."/>
        </authorList>
    </citation>
    <scope>NUCLEOTIDE SEQUENCE</scope>
    <source>
        <strain evidence="11">DSM 14505</strain>
    </source>
</reference>
<comment type="subcellular location">
    <subcellularLocation>
        <location evidence="9">Cytoplasm</location>
    </subcellularLocation>
</comment>
<proteinExistence type="inferred from homology"/>
<dbReference type="EMBL" id="CP016534">
    <property type="protein sequence ID" value="ANU10672.1"/>
    <property type="molecule type" value="Genomic_DNA"/>
</dbReference>
<protein>
    <recommendedName>
        <fullName evidence="9">3-phosphoshikimate 1-carboxyvinyltransferase</fullName>
        <ecNumber evidence="9">2.5.1.19</ecNumber>
    </recommendedName>
    <alternativeName>
        <fullName evidence="9">5-enolpyruvylshikimate-3-phosphate synthase</fullName>
        <shortName evidence="9">EPSP synthase</shortName>
        <shortName evidence="9">EPSPS</shortName>
    </alternativeName>
</protein>
<keyword evidence="6 9" id="KW-0808">Transferase</keyword>